<dbReference type="EMBL" id="RPFW01000002">
    <property type="protein sequence ID" value="TVZ05822.1"/>
    <property type="molecule type" value="Genomic_DNA"/>
</dbReference>
<dbReference type="Gene3D" id="3.40.50.720">
    <property type="entry name" value="NAD(P)-binding Rossmann-like Domain"/>
    <property type="match status" value="1"/>
</dbReference>
<dbReference type="PANTHER" id="PTHR48106">
    <property type="entry name" value="QUINONE OXIDOREDUCTASE PIG3-RELATED"/>
    <property type="match status" value="1"/>
</dbReference>
<dbReference type="InterPro" id="IPR011032">
    <property type="entry name" value="GroES-like_sf"/>
</dbReference>
<dbReference type="AlphaFoldDB" id="A0A6P2C332"/>
<comment type="caution">
    <text evidence="4">The sequence shown here is derived from an EMBL/GenBank/DDBJ whole genome shotgun (WGS) entry which is preliminary data.</text>
</comment>
<keyword evidence="5" id="KW-1185">Reference proteome</keyword>
<dbReference type="Gene3D" id="3.90.180.10">
    <property type="entry name" value="Medium-chain alcohol dehydrogenases, catalytic domain"/>
    <property type="match status" value="1"/>
</dbReference>
<dbReference type="OrthoDB" id="3727682at2"/>
<sequence length="311" mass="31768">MRAVGCTEFGDPSVLGIVSVPKPSPGPGQVLVAVAAATVNPTDIGFRQGFRPMPDEVTGPYVPGMDLAGVVSSAGPEVTQWQAGDRVMAAVSPFEPGGGAQCEYRVVDADQLAAVPDGWALTEAATLPMNGLTVLAAYDLLALPAGSVLAVTGSAGIVGQYAIQLGTHRGLTMIGDAAPADEALIASFGAAHVVPRGEPMAAAVRSLYPDGVDAVIDAALLGPAILPAVRDGGQLLAVRPFAGSTERDITIHLVLVGRHLHEGHRIAELAGLVSEGVLTVRVAEVLPAERAAEAHRRLEAGGVRGRLVLTF</sequence>
<keyword evidence="2" id="KW-0560">Oxidoreductase</keyword>
<dbReference type="Pfam" id="PF13602">
    <property type="entry name" value="ADH_zinc_N_2"/>
    <property type="match status" value="1"/>
</dbReference>
<dbReference type="PANTHER" id="PTHR48106:SF18">
    <property type="entry name" value="QUINONE OXIDOREDUCTASE PIG3"/>
    <property type="match status" value="1"/>
</dbReference>
<feature type="domain" description="Enoyl reductase (ER)" evidence="3">
    <location>
        <begin position="10"/>
        <end position="309"/>
    </location>
</feature>
<organism evidence="4 5">
    <name type="scientific">Trebonia kvetii</name>
    <dbReference type="NCBI Taxonomy" id="2480626"/>
    <lineage>
        <taxon>Bacteria</taxon>
        <taxon>Bacillati</taxon>
        <taxon>Actinomycetota</taxon>
        <taxon>Actinomycetes</taxon>
        <taxon>Streptosporangiales</taxon>
        <taxon>Treboniaceae</taxon>
        <taxon>Trebonia</taxon>
    </lineage>
</organism>
<dbReference type="InterPro" id="IPR020843">
    <property type="entry name" value="ER"/>
</dbReference>
<dbReference type="GO" id="GO:0016651">
    <property type="term" value="F:oxidoreductase activity, acting on NAD(P)H"/>
    <property type="evidence" value="ECO:0007669"/>
    <property type="project" value="TreeGrafter"/>
</dbReference>
<dbReference type="InterPro" id="IPR013154">
    <property type="entry name" value="ADH-like_N"/>
</dbReference>
<gene>
    <name evidence="4" type="ORF">EAS64_11560</name>
</gene>
<dbReference type="InterPro" id="IPR036291">
    <property type="entry name" value="NAD(P)-bd_dom_sf"/>
</dbReference>
<keyword evidence="1" id="KW-0521">NADP</keyword>
<dbReference type="Pfam" id="PF08240">
    <property type="entry name" value="ADH_N"/>
    <property type="match status" value="1"/>
</dbReference>
<proteinExistence type="predicted"/>
<dbReference type="CDD" id="cd05289">
    <property type="entry name" value="MDR_like_2"/>
    <property type="match status" value="1"/>
</dbReference>
<dbReference type="SMART" id="SM00829">
    <property type="entry name" value="PKS_ER"/>
    <property type="match status" value="1"/>
</dbReference>
<dbReference type="Proteomes" id="UP000460272">
    <property type="component" value="Unassembled WGS sequence"/>
</dbReference>
<evidence type="ECO:0000313" key="5">
    <source>
        <dbReference type="Proteomes" id="UP000460272"/>
    </source>
</evidence>
<evidence type="ECO:0000313" key="4">
    <source>
        <dbReference type="EMBL" id="TVZ05822.1"/>
    </source>
</evidence>
<evidence type="ECO:0000256" key="2">
    <source>
        <dbReference type="ARBA" id="ARBA00023002"/>
    </source>
</evidence>
<name>A0A6P2C332_9ACTN</name>
<dbReference type="SUPFAM" id="SSF50129">
    <property type="entry name" value="GroES-like"/>
    <property type="match status" value="1"/>
</dbReference>
<dbReference type="GO" id="GO:0070402">
    <property type="term" value="F:NADPH binding"/>
    <property type="evidence" value="ECO:0007669"/>
    <property type="project" value="TreeGrafter"/>
</dbReference>
<accession>A0A6P2C332</accession>
<reference evidence="4 5" key="1">
    <citation type="submission" date="2018-11" db="EMBL/GenBank/DDBJ databases">
        <title>Trebonia kvetii gen.nov., sp.nov., a novel acidophilic actinobacterium, and proposal of the new actinobacterial family Treboniaceae fam. nov.</title>
        <authorList>
            <person name="Rapoport D."/>
            <person name="Sagova-Mareckova M."/>
            <person name="Sedlacek I."/>
            <person name="Provaznik J."/>
            <person name="Kralova S."/>
            <person name="Pavlinic D."/>
            <person name="Benes V."/>
            <person name="Kopecky J."/>
        </authorList>
    </citation>
    <scope>NUCLEOTIDE SEQUENCE [LARGE SCALE GENOMIC DNA]</scope>
    <source>
        <strain evidence="4 5">15Tr583</strain>
    </source>
</reference>
<evidence type="ECO:0000256" key="1">
    <source>
        <dbReference type="ARBA" id="ARBA00022857"/>
    </source>
</evidence>
<evidence type="ECO:0000259" key="3">
    <source>
        <dbReference type="SMART" id="SM00829"/>
    </source>
</evidence>
<protein>
    <submittedName>
        <fullName evidence="4">NADP-dependent oxidoreductase</fullName>
    </submittedName>
</protein>
<dbReference type="SUPFAM" id="SSF51735">
    <property type="entry name" value="NAD(P)-binding Rossmann-fold domains"/>
    <property type="match status" value="1"/>
</dbReference>